<gene>
    <name evidence="1" type="ORF">A8145_15045</name>
</gene>
<reference evidence="1 2" key="1">
    <citation type="submission" date="2016-05" db="EMBL/GenBank/DDBJ databases">
        <authorList>
            <person name="Ramsay J.P."/>
        </authorList>
    </citation>
    <scope>NUCLEOTIDE SEQUENCE [LARGE SCALE GENOMIC DNA]</scope>
    <source>
        <strain evidence="1 2">NZP2042</strain>
    </source>
</reference>
<dbReference type="RefSeq" id="WP_056574500.1">
    <property type="nucleotide sequence ID" value="NZ_CP033334.1"/>
</dbReference>
<organism evidence="1 2">
    <name type="scientific">Rhizobium loti</name>
    <name type="common">Mesorhizobium loti</name>
    <dbReference type="NCBI Taxonomy" id="381"/>
    <lineage>
        <taxon>Bacteria</taxon>
        <taxon>Pseudomonadati</taxon>
        <taxon>Pseudomonadota</taxon>
        <taxon>Alphaproteobacteria</taxon>
        <taxon>Hyphomicrobiales</taxon>
        <taxon>Phyllobacteriaceae</taxon>
        <taxon>Mesorhizobium</taxon>
    </lineage>
</organism>
<protein>
    <submittedName>
        <fullName evidence="1">Uncharacterized protein</fullName>
    </submittedName>
</protein>
<dbReference type="AlphaFoldDB" id="A0A6M7TUM8"/>
<comment type="caution">
    <text evidence="1">The sequence shown here is derived from an EMBL/GenBank/DDBJ whole genome shotgun (WGS) entry which is preliminary data.</text>
</comment>
<dbReference type="EMBL" id="LYTK01000012">
    <property type="protein sequence ID" value="OBQ65479.1"/>
    <property type="molecule type" value="Genomic_DNA"/>
</dbReference>
<sequence length="149" mass="15653">MNRPLAGLKRFVTIAVGYVAAVLTSILVPVLLITLLEGIEYGNWSLVFTFDWLGSFPLAVLTVAVCALLIVGPAILLAERLSLRGWFYFAVTGAITSIAFGVLVPGSAGGFVFNPGFLGFLATAGTAAGSVYWLLAGRKSGRPMQRDAG</sequence>
<proteinExistence type="predicted"/>
<dbReference type="Proteomes" id="UP000093737">
    <property type="component" value="Unassembled WGS sequence"/>
</dbReference>
<evidence type="ECO:0000313" key="1">
    <source>
        <dbReference type="EMBL" id="OBQ65479.1"/>
    </source>
</evidence>
<accession>A0A6M7TUM8</accession>
<name>A0A6M7TUM8_RHILI</name>
<evidence type="ECO:0000313" key="2">
    <source>
        <dbReference type="Proteomes" id="UP000093737"/>
    </source>
</evidence>